<feature type="compositionally biased region" description="Polar residues" evidence="8">
    <location>
        <begin position="157"/>
        <end position="170"/>
    </location>
</feature>
<proteinExistence type="inferred from homology"/>
<accession>A0ABR4PHC9</accession>
<dbReference type="InterPro" id="IPR030844">
    <property type="entry name" value="PAN3"/>
</dbReference>
<keyword evidence="2 7" id="KW-0963">Cytoplasm</keyword>
<comment type="caution">
    <text evidence="7">Lacks conserved residue(s) required for the propagation of feature annotation.</text>
</comment>
<gene>
    <name evidence="7" type="primary">PAN3</name>
    <name evidence="10" type="ORF">PVAG01_06899</name>
</gene>
<name>A0ABR4PHC9_9HELO</name>
<dbReference type="EMBL" id="JBFCZG010000005">
    <property type="protein sequence ID" value="KAL3422743.1"/>
    <property type="molecule type" value="Genomic_DNA"/>
</dbReference>
<feature type="region of interest" description="Knob domain" evidence="7">
    <location>
        <begin position="599"/>
        <end position="700"/>
    </location>
</feature>
<dbReference type="PANTHER" id="PTHR12272">
    <property type="entry name" value="DEADENYLATION COMPLEX SUBUNIT PAN3"/>
    <property type="match status" value="1"/>
</dbReference>
<dbReference type="InterPro" id="IPR011009">
    <property type="entry name" value="Kinase-like_dom_sf"/>
</dbReference>
<comment type="domain">
    <text evidence="7">The pseudokinase domain, the coiled-coil (CC), and C-terminal knob domain (CK) form a structural unit (PKC) that forms an extensive high-affinity interaction surface for PAN2.</text>
</comment>
<evidence type="ECO:0000256" key="1">
    <source>
        <dbReference type="ARBA" id="ARBA00004496"/>
    </source>
</evidence>
<evidence type="ECO:0000256" key="2">
    <source>
        <dbReference type="ARBA" id="ARBA00022490"/>
    </source>
</evidence>
<comment type="domain">
    <text evidence="7">Contains a pseudokinase domain. The protein kinase domain is predicted to be catalytically inactive because some of the residues important for catalytic activity are substituted and it lacks the equivalent of the binding site for a peptide substrate. However, it has retained an ATP-binding site and ATP-binding is required for mRNA degradation, stimulating the activity of the PAN2 nuclease in vitro. The nucleotide-binding site is juxtaposed to the RNase active site of PAN2 in the complex and may actually bind nucleosides of a poly(A) RNA rather than ATP, feeding the poly(A)-tail to the active site of the deadenylase and thus increasing the efficiency with which this distributive enzyme degrades oligo(A) RNAs.</text>
</comment>
<sequence length="700" mass="78404">MWHLNGYLSEEAAKFEQWHLQQFGSQLPSSYVQQWVDEQEQQRSTPQYIRVAPSPMQASHRYVEYNSGSLGRNGHQMTYFLPNQHEANPGPYQNLGSNCQEDGSQGQETKADVYSRNSTKKPLSVESPAFKPATLPLLGKGATISAQAASAAPFTPRNITSGTATPTSQLDGEPLTFNPAQAREFTPQSYDISQKVSTNGASSDGQMSFDPFSLSAVNSALPTPQYNPYLEENNPLANAGAGYYAGQAGYTASAQPIQYHLYAPIGPHREDILQYQRHAHDFFMPEKLREELQKKSEAALQVMPNSQLPSLDNYHTLVALDTSQHRSATVFGYPSWVYKATSHKNGKVYCLRRLEGYKLSNENSIRLVKEWRKVNNGGVVTVHDAFTTRQFGDASLMFVTDYHPLSKTLVENQQASPNRFGSRLPPPPPVPEPVLWGYIVQLTSAIKAIHDVNLAVRCIEPSKVLLTGKNRIRLNACSVLDVVQFDAQRPVADLQQEDFILFGRLILYIATSTLAQHPSTMKTLLDQMTRTYSLEICDTVGWLISTGTKSMKEFYQGIASHVVDSYDSLMHAEDTLNSELFRELENGRIARLMMKLNTINERPEFEGDPKWSEFGERYMIKLFRDYVFHQVDSQGRAVVDMGHIVTALNKLDTGSDDKIYLTSRDGQTIFLVTYKEIKKQVASAFADLAKSQSSSKARAF</sequence>
<dbReference type="Gene3D" id="1.10.510.10">
    <property type="entry name" value="Transferase(Phosphotransferase) domain 1"/>
    <property type="match status" value="1"/>
</dbReference>
<dbReference type="Gene3D" id="1.10.287.3700">
    <property type="match status" value="1"/>
</dbReference>
<feature type="compositionally biased region" description="Polar residues" evidence="8">
    <location>
        <begin position="94"/>
        <end position="108"/>
    </location>
</feature>
<evidence type="ECO:0000256" key="6">
    <source>
        <dbReference type="ARBA" id="ARBA00023054"/>
    </source>
</evidence>
<feature type="region of interest" description="Disordered" evidence="8">
    <location>
        <begin position="92"/>
        <end position="127"/>
    </location>
</feature>
<dbReference type="Gene3D" id="1.20.5.5160">
    <property type="match status" value="1"/>
</dbReference>
<keyword evidence="5 7" id="KW-0067">ATP-binding</keyword>
<feature type="binding site" evidence="7">
    <location>
        <position position="352"/>
    </location>
    <ligand>
        <name>ATP</name>
        <dbReference type="ChEBI" id="CHEBI:30616"/>
    </ligand>
</feature>
<dbReference type="InterPro" id="IPR041332">
    <property type="entry name" value="Pan3_CK"/>
</dbReference>
<reference evidence="10 11" key="1">
    <citation type="submission" date="2024-06" db="EMBL/GenBank/DDBJ databases">
        <title>Complete genome of Phlyctema vagabunda strain 19-DSS-EL-015.</title>
        <authorList>
            <person name="Fiorenzani C."/>
        </authorList>
    </citation>
    <scope>NUCLEOTIDE SEQUENCE [LARGE SCALE GENOMIC DNA]</scope>
    <source>
        <strain evidence="10 11">19-DSS-EL-015</strain>
    </source>
</reference>
<comment type="domain">
    <text evidence="7">The N-terminal zinc finger binds to poly(A) RNA.</text>
</comment>
<dbReference type="PANTHER" id="PTHR12272:SF11">
    <property type="entry name" value="PAN2-PAN3 DEADENYLATION COMPLEX SUBUNIT PAN3"/>
    <property type="match status" value="1"/>
</dbReference>
<dbReference type="Proteomes" id="UP001629113">
    <property type="component" value="Unassembled WGS sequence"/>
</dbReference>
<evidence type="ECO:0000256" key="3">
    <source>
        <dbReference type="ARBA" id="ARBA00022664"/>
    </source>
</evidence>
<feature type="domain" description="Pan3 C-terminal knob" evidence="9">
    <location>
        <begin position="552"/>
        <end position="688"/>
    </location>
</feature>
<evidence type="ECO:0000256" key="8">
    <source>
        <dbReference type="SAM" id="MobiDB-lite"/>
    </source>
</evidence>
<keyword evidence="11" id="KW-1185">Reference proteome</keyword>
<protein>
    <recommendedName>
        <fullName evidence="7">PAN2-PAN3 deadenylation complex subunit PAN3</fullName>
    </recommendedName>
    <alternativeName>
        <fullName evidence="7">PAB1P-dependent poly(A)-specific ribonuclease</fullName>
    </alternativeName>
    <alternativeName>
        <fullName evidence="7">Poly(A)-nuclease deadenylation complex subunit 3</fullName>
        <shortName evidence="7">PAN deadenylation complex subunit 3</shortName>
    </alternativeName>
</protein>
<evidence type="ECO:0000256" key="7">
    <source>
        <dbReference type="HAMAP-Rule" id="MF_03181"/>
    </source>
</evidence>
<organism evidence="10 11">
    <name type="scientific">Phlyctema vagabunda</name>
    <dbReference type="NCBI Taxonomy" id="108571"/>
    <lineage>
        <taxon>Eukaryota</taxon>
        <taxon>Fungi</taxon>
        <taxon>Dikarya</taxon>
        <taxon>Ascomycota</taxon>
        <taxon>Pezizomycotina</taxon>
        <taxon>Leotiomycetes</taxon>
        <taxon>Helotiales</taxon>
        <taxon>Dermateaceae</taxon>
        <taxon>Phlyctema</taxon>
    </lineage>
</organism>
<keyword evidence="3 7" id="KW-0507">mRNA processing</keyword>
<keyword evidence="6 7" id="KW-0175">Coiled coil</keyword>
<keyword evidence="4 7" id="KW-0547">Nucleotide-binding</keyword>
<comment type="function">
    <text evidence="7">Regulatory subunit of the poly(A)-nuclease (PAN) deadenylation complex, one of two cytoplasmic mRNA deadenylases involved in mRNA turnover. PAN specifically shortens poly(A) tails of RNA and the activity is stimulated by poly(A)-binding protein PAB1. PAN deadenylation is followed by rapid degradation of the shortened mRNA tails by the CCR4-NOT complex. Deadenylated mRNAs are then degraded by two alternative mechanisms, namely exosome-mediated 3'-5' exonucleolytic degradation, or deadenlyation-dependent mRNA decaping and subsequent 5'-3' exonucleolytic degradation by XRN1. May also be involved in post-transcriptional maturation of mRNA poly(A) tails. PAN3 acts as a positive regulator for PAN activity, recruiting the catalytic subunit PAN2 to mRNA via its interaction with RNA and with PAB1.</text>
</comment>
<dbReference type="SUPFAM" id="SSF56112">
    <property type="entry name" value="Protein kinase-like (PK-like)"/>
    <property type="match status" value="1"/>
</dbReference>
<dbReference type="Pfam" id="PF18101">
    <property type="entry name" value="Pan3_CK"/>
    <property type="match status" value="1"/>
</dbReference>
<evidence type="ECO:0000313" key="10">
    <source>
        <dbReference type="EMBL" id="KAL3422743.1"/>
    </source>
</evidence>
<evidence type="ECO:0000313" key="11">
    <source>
        <dbReference type="Proteomes" id="UP001629113"/>
    </source>
</evidence>
<comment type="subcellular location">
    <subcellularLocation>
        <location evidence="1 7">Cytoplasm</location>
    </subcellularLocation>
</comment>
<feature type="binding site" evidence="7">
    <location>
        <begin position="401"/>
        <end position="408"/>
    </location>
    <ligand>
        <name>ATP</name>
        <dbReference type="ChEBI" id="CHEBI:30616"/>
    </ligand>
</feature>
<evidence type="ECO:0000259" key="9">
    <source>
        <dbReference type="Pfam" id="PF18101"/>
    </source>
</evidence>
<dbReference type="HAMAP" id="MF_03181">
    <property type="entry name" value="PAN3"/>
    <property type="match status" value="1"/>
</dbReference>
<feature type="binding site" evidence="7">
    <location>
        <begin position="462"/>
        <end position="463"/>
    </location>
    <ligand>
        <name>ATP</name>
        <dbReference type="ChEBI" id="CHEBI:30616"/>
    </ligand>
</feature>
<comment type="similarity">
    <text evidence="7">Belongs to the protein kinase superfamily. PAN3 family.</text>
</comment>
<comment type="caution">
    <text evidence="10">The sequence shown here is derived from an EMBL/GenBank/DDBJ whole genome shotgun (WGS) entry which is preliminary data.</text>
</comment>
<feature type="region of interest" description="Disordered" evidence="8">
    <location>
        <begin position="155"/>
        <end position="175"/>
    </location>
</feature>
<evidence type="ECO:0000256" key="5">
    <source>
        <dbReference type="ARBA" id="ARBA00022840"/>
    </source>
</evidence>
<feature type="coiled-coil region" evidence="7">
    <location>
        <begin position="560"/>
        <end position="598"/>
    </location>
</feature>
<comment type="subunit">
    <text evidence="7">Homodimer. Forms a heterotrimer with a catalytic subunit PAN2 to form the poly(A)-nuclease (PAN) deadenylation complex. Interacts (via PAM-2 motif) with poly(A)-binding protein PAB1 (via PABC domain), conferring substrate specificity of the enzyme complex.</text>
</comment>
<evidence type="ECO:0000256" key="4">
    <source>
        <dbReference type="ARBA" id="ARBA00022741"/>
    </source>
</evidence>